<feature type="compositionally biased region" description="Basic and acidic residues" evidence="2">
    <location>
        <begin position="129"/>
        <end position="150"/>
    </location>
</feature>
<protein>
    <recommendedName>
        <fullName evidence="5">ADF-H domain-containing protein</fullName>
    </recommendedName>
</protein>
<proteinExistence type="predicted"/>
<dbReference type="OrthoDB" id="10006997at2759"/>
<keyword evidence="4" id="KW-1185">Reference proteome</keyword>
<dbReference type="InterPro" id="IPR029006">
    <property type="entry name" value="ADF-H/Gelsolin-like_dom_sf"/>
</dbReference>
<organism evidence="3 4">
    <name type="scientific">Phaeosphaeria nodorum (strain SN15 / ATCC MYA-4574 / FGSC 10173)</name>
    <name type="common">Glume blotch fungus</name>
    <name type="synonym">Parastagonospora nodorum</name>
    <dbReference type="NCBI Taxonomy" id="321614"/>
    <lineage>
        <taxon>Eukaryota</taxon>
        <taxon>Fungi</taxon>
        <taxon>Dikarya</taxon>
        <taxon>Ascomycota</taxon>
        <taxon>Pezizomycotina</taxon>
        <taxon>Dothideomycetes</taxon>
        <taxon>Pleosporomycetidae</taxon>
        <taxon>Pleosporales</taxon>
        <taxon>Pleosporineae</taxon>
        <taxon>Phaeosphaeriaceae</taxon>
        <taxon>Parastagonospora</taxon>
    </lineage>
</organism>
<dbReference type="PANTHER" id="PTHR13759:SF1">
    <property type="entry name" value="TWINFILIN"/>
    <property type="match status" value="1"/>
</dbReference>
<dbReference type="GO" id="GO:0003779">
    <property type="term" value="F:actin binding"/>
    <property type="evidence" value="ECO:0007669"/>
    <property type="project" value="UniProtKB-KW"/>
</dbReference>
<evidence type="ECO:0000256" key="1">
    <source>
        <dbReference type="ARBA" id="ARBA00023203"/>
    </source>
</evidence>
<dbReference type="EMBL" id="CP069038">
    <property type="protein sequence ID" value="QRD03910.1"/>
    <property type="molecule type" value="Genomic_DNA"/>
</dbReference>
<accession>A0A7U2FIN6</accession>
<dbReference type="Proteomes" id="UP000663193">
    <property type="component" value="Chromosome 16"/>
</dbReference>
<dbReference type="GO" id="GO:0030837">
    <property type="term" value="P:negative regulation of actin filament polymerization"/>
    <property type="evidence" value="ECO:0007669"/>
    <property type="project" value="InterPro"/>
</dbReference>
<dbReference type="Gene3D" id="3.40.20.10">
    <property type="entry name" value="Severin"/>
    <property type="match status" value="2"/>
</dbReference>
<evidence type="ECO:0000313" key="3">
    <source>
        <dbReference type="EMBL" id="QRD03910.1"/>
    </source>
</evidence>
<dbReference type="CDD" id="cd11284">
    <property type="entry name" value="ADF_Twf-C_like"/>
    <property type="match status" value="1"/>
</dbReference>
<evidence type="ECO:0008006" key="5">
    <source>
        <dbReference type="Google" id="ProtNLM"/>
    </source>
</evidence>
<dbReference type="AlphaFoldDB" id="A0A7U2FIN6"/>
<evidence type="ECO:0000256" key="2">
    <source>
        <dbReference type="SAM" id="MobiDB-lite"/>
    </source>
</evidence>
<dbReference type="InterPro" id="IPR028458">
    <property type="entry name" value="Twinfilin"/>
</dbReference>
<dbReference type="VEuPathDB" id="FungiDB:JI435_137680"/>
<reference evidence="4" key="1">
    <citation type="journal article" date="2021" name="BMC Genomics">
        <title>Chromosome-level genome assembly and manually-curated proteome of model necrotroph Parastagonospora nodorum Sn15 reveals a genome-wide trove of candidate effector homologs, and redundancy of virulence-related functions within an accessory chromosome.</title>
        <authorList>
            <person name="Bertazzoni S."/>
            <person name="Jones D.A.B."/>
            <person name="Phan H.T."/>
            <person name="Tan K.-C."/>
            <person name="Hane J.K."/>
        </authorList>
    </citation>
    <scope>NUCLEOTIDE SEQUENCE [LARGE SCALE GENOMIC DNA]</scope>
    <source>
        <strain evidence="4">SN15 / ATCC MYA-4574 / FGSC 10173)</strain>
    </source>
</reference>
<sequence length="340" mass="37875">MQESSYIISAAVQEAFSAFVADGSALALALTLTDGTLQPSAIIRSKCTGMSLQAVLNELDAIIDPRTPLYLLLRRNEKLVAITFVPYLAKESERAILLEHRHDIVKTLGQDHFSQSLICKEVGEVTDARSWTERDEHDSSPEKTSKHAGDVDACDDVDCESCSLRGMSYRRNKCRLCDRRMKNKITPEALDALSPLKSAGAVVQISVNITTDTLILTLSQPDIQPHSISSLLPTTSPSFTFYHHPELSMVYFIFHSPDTATVQQRMKHTMAIPGLLVHAEDASILVDRKIEIHEPDELDFGAGKDGRVGRFRSMYRREGFSGTELMYEGMVRDKEFLDAV</sequence>
<evidence type="ECO:0000313" key="4">
    <source>
        <dbReference type="Proteomes" id="UP000663193"/>
    </source>
</evidence>
<keyword evidence="1" id="KW-0009">Actin-binding</keyword>
<dbReference type="SUPFAM" id="SSF55753">
    <property type="entry name" value="Actin depolymerizing proteins"/>
    <property type="match status" value="1"/>
</dbReference>
<feature type="region of interest" description="Disordered" evidence="2">
    <location>
        <begin position="129"/>
        <end position="151"/>
    </location>
</feature>
<gene>
    <name evidence="3" type="ORF">JI435_137680</name>
</gene>
<name>A0A7U2FIN6_PHANO</name>
<dbReference type="PANTHER" id="PTHR13759">
    <property type="entry name" value="TWINFILIN"/>
    <property type="match status" value="1"/>
</dbReference>